<organism evidence="2 3">
    <name type="scientific">Helianthus annuus</name>
    <name type="common">Common sunflower</name>
    <dbReference type="NCBI Taxonomy" id="4232"/>
    <lineage>
        <taxon>Eukaryota</taxon>
        <taxon>Viridiplantae</taxon>
        <taxon>Streptophyta</taxon>
        <taxon>Embryophyta</taxon>
        <taxon>Tracheophyta</taxon>
        <taxon>Spermatophyta</taxon>
        <taxon>Magnoliopsida</taxon>
        <taxon>eudicotyledons</taxon>
        <taxon>Gunneridae</taxon>
        <taxon>Pentapetalae</taxon>
        <taxon>asterids</taxon>
        <taxon>campanulids</taxon>
        <taxon>Asterales</taxon>
        <taxon>Asteraceae</taxon>
        <taxon>Asteroideae</taxon>
        <taxon>Heliantheae alliance</taxon>
        <taxon>Heliantheae</taxon>
        <taxon>Helianthus</taxon>
    </lineage>
</organism>
<evidence type="ECO:0000256" key="1">
    <source>
        <dbReference type="SAM" id="SignalP"/>
    </source>
</evidence>
<sequence length="82" mass="8849">MPLSLLSLVAARTTLALLSLSDLSHFSVQTSLTTTRWWWSALQLTGGGVRLVGVVENPSVGVTPVAGDVGVREWGLCWEEIR</sequence>
<feature type="signal peptide" evidence="1">
    <location>
        <begin position="1"/>
        <end position="16"/>
    </location>
</feature>
<keyword evidence="3" id="KW-1185">Reference proteome</keyword>
<reference evidence="2" key="2">
    <citation type="submission" date="2020-06" db="EMBL/GenBank/DDBJ databases">
        <title>Helianthus annuus Genome sequencing and assembly Release 2.</title>
        <authorList>
            <person name="Gouzy J."/>
            <person name="Langlade N."/>
            <person name="Munos S."/>
        </authorList>
    </citation>
    <scope>NUCLEOTIDE SEQUENCE</scope>
    <source>
        <tissue evidence="2">Leaves</tissue>
    </source>
</reference>
<dbReference type="EMBL" id="MNCJ02000320">
    <property type="protein sequence ID" value="KAF5805654.1"/>
    <property type="molecule type" value="Genomic_DNA"/>
</dbReference>
<dbReference type="Gramene" id="mRNA:HanXRQr2_Chr05g0211921">
    <property type="protein sequence ID" value="CDS:HanXRQr2_Chr05g0211921.1"/>
    <property type="gene ID" value="HanXRQr2_Chr05g0211921"/>
</dbReference>
<evidence type="ECO:0000313" key="2">
    <source>
        <dbReference type="EMBL" id="KAF5805654.1"/>
    </source>
</evidence>
<feature type="chain" id="PRO_5039946049" description="Secreted protein" evidence="1">
    <location>
        <begin position="17"/>
        <end position="82"/>
    </location>
</feature>
<gene>
    <name evidence="2" type="ORF">HanXRQr2_Chr05g0211921</name>
</gene>
<protein>
    <recommendedName>
        <fullName evidence="4">Secreted protein</fullName>
    </recommendedName>
</protein>
<name>A0A9K3NMD5_HELAN</name>
<accession>A0A9K3NMD5</accession>
<comment type="caution">
    <text evidence="2">The sequence shown here is derived from an EMBL/GenBank/DDBJ whole genome shotgun (WGS) entry which is preliminary data.</text>
</comment>
<proteinExistence type="predicted"/>
<dbReference type="AlphaFoldDB" id="A0A9K3NMD5"/>
<keyword evidence="1" id="KW-0732">Signal</keyword>
<reference evidence="2" key="1">
    <citation type="journal article" date="2017" name="Nature">
        <title>The sunflower genome provides insights into oil metabolism, flowering and Asterid evolution.</title>
        <authorList>
            <person name="Badouin H."/>
            <person name="Gouzy J."/>
            <person name="Grassa C.J."/>
            <person name="Murat F."/>
            <person name="Staton S.E."/>
            <person name="Cottret L."/>
            <person name="Lelandais-Briere C."/>
            <person name="Owens G.L."/>
            <person name="Carrere S."/>
            <person name="Mayjonade B."/>
            <person name="Legrand L."/>
            <person name="Gill N."/>
            <person name="Kane N.C."/>
            <person name="Bowers J.E."/>
            <person name="Hubner S."/>
            <person name="Bellec A."/>
            <person name="Berard A."/>
            <person name="Berges H."/>
            <person name="Blanchet N."/>
            <person name="Boniface M.C."/>
            <person name="Brunel D."/>
            <person name="Catrice O."/>
            <person name="Chaidir N."/>
            <person name="Claudel C."/>
            <person name="Donnadieu C."/>
            <person name="Faraut T."/>
            <person name="Fievet G."/>
            <person name="Helmstetter N."/>
            <person name="King M."/>
            <person name="Knapp S.J."/>
            <person name="Lai Z."/>
            <person name="Le Paslier M.C."/>
            <person name="Lippi Y."/>
            <person name="Lorenzon L."/>
            <person name="Mandel J.R."/>
            <person name="Marage G."/>
            <person name="Marchand G."/>
            <person name="Marquand E."/>
            <person name="Bret-Mestries E."/>
            <person name="Morien E."/>
            <person name="Nambeesan S."/>
            <person name="Nguyen T."/>
            <person name="Pegot-Espagnet P."/>
            <person name="Pouilly N."/>
            <person name="Raftis F."/>
            <person name="Sallet E."/>
            <person name="Schiex T."/>
            <person name="Thomas J."/>
            <person name="Vandecasteele C."/>
            <person name="Vares D."/>
            <person name="Vear F."/>
            <person name="Vautrin S."/>
            <person name="Crespi M."/>
            <person name="Mangin B."/>
            <person name="Burke J.M."/>
            <person name="Salse J."/>
            <person name="Munos S."/>
            <person name="Vincourt P."/>
            <person name="Rieseberg L.H."/>
            <person name="Langlade N.B."/>
        </authorList>
    </citation>
    <scope>NUCLEOTIDE SEQUENCE</scope>
    <source>
        <tissue evidence="2">Leaves</tissue>
    </source>
</reference>
<evidence type="ECO:0000313" key="3">
    <source>
        <dbReference type="Proteomes" id="UP000215914"/>
    </source>
</evidence>
<dbReference type="Proteomes" id="UP000215914">
    <property type="component" value="Unassembled WGS sequence"/>
</dbReference>
<evidence type="ECO:0008006" key="4">
    <source>
        <dbReference type="Google" id="ProtNLM"/>
    </source>
</evidence>